<accession>A0A1Q5U4Q3</accession>
<organism evidence="2 3">
    <name type="scientific">Penicillium subrubescens</name>
    <dbReference type="NCBI Taxonomy" id="1316194"/>
    <lineage>
        <taxon>Eukaryota</taxon>
        <taxon>Fungi</taxon>
        <taxon>Dikarya</taxon>
        <taxon>Ascomycota</taxon>
        <taxon>Pezizomycotina</taxon>
        <taxon>Eurotiomycetes</taxon>
        <taxon>Eurotiomycetidae</taxon>
        <taxon>Eurotiales</taxon>
        <taxon>Aspergillaceae</taxon>
        <taxon>Penicillium</taxon>
    </lineage>
</organism>
<reference evidence="2 3" key="1">
    <citation type="submission" date="2016-10" db="EMBL/GenBank/DDBJ databases">
        <title>Genome sequence of the ascomycete fungus Penicillium subrubescens.</title>
        <authorList>
            <person name="De Vries R.P."/>
            <person name="Peng M."/>
            <person name="Dilokpimol A."/>
            <person name="Hilden K."/>
            <person name="Makela M.R."/>
            <person name="Grigoriev I."/>
            <person name="Riley R."/>
            <person name="Granchi Z."/>
        </authorList>
    </citation>
    <scope>NUCLEOTIDE SEQUENCE [LARGE SCALE GENOMIC DNA]</scope>
    <source>
        <strain evidence="2 3">CBS 132785</strain>
    </source>
</reference>
<dbReference type="AlphaFoldDB" id="A0A1Q5U4Q3"/>
<feature type="region of interest" description="Disordered" evidence="1">
    <location>
        <begin position="23"/>
        <end position="57"/>
    </location>
</feature>
<protein>
    <submittedName>
        <fullName evidence="2">Uncharacterized protein</fullName>
    </submittedName>
</protein>
<feature type="region of interest" description="Disordered" evidence="1">
    <location>
        <begin position="78"/>
        <end position="137"/>
    </location>
</feature>
<dbReference type="EMBL" id="MNBE01000582">
    <property type="protein sequence ID" value="OKP07457.1"/>
    <property type="molecule type" value="Genomic_DNA"/>
</dbReference>
<feature type="compositionally biased region" description="Polar residues" evidence="1">
    <location>
        <begin position="102"/>
        <end position="118"/>
    </location>
</feature>
<name>A0A1Q5U4Q3_9EURO</name>
<evidence type="ECO:0000256" key="1">
    <source>
        <dbReference type="SAM" id="MobiDB-lite"/>
    </source>
</evidence>
<evidence type="ECO:0000313" key="2">
    <source>
        <dbReference type="EMBL" id="OKP07457.1"/>
    </source>
</evidence>
<keyword evidence="3" id="KW-1185">Reference proteome</keyword>
<dbReference type="Proteomes" id="UP000186955">
    <property type="component" value="Unassembled WGS sequence"/>
</dbReference>
<evidence type="ECO:0000313" key="3">
    <source>
        <dbReference type="Proteomes" id="UP000186955"/>
    </source>
</evidence>
<proteinExistence type="predicted"/>
<gene>
    <name evidence="2" type="ORF">PENSUB_6046</name>
</gene>
<sequence>MASTRIDPDFDRYFQTMDWMDGDFIHEQSPPQHGAEPGRAYHSPTSTNHSHGPYIPEASECASQNAWHFPRGQNVSLQSYHGVNGGPSQHEPVPHNFDQRSSRAQATTGLLHQSSSGLPASHVAPANGEADREVSFSLSGQRTRRRYVAV</sequence>
<comment type="caution">
    <text evidence="2">The sequence shown here is derived from an EMBL/GenBank/DDBJ whole genome shotgun (WGS) entry which is preliminary data.</text>
</comment>